<protein>
    <recommendedName>
        <fullName evidence="2">Ysc84 actin-binding domain-containing protein</fullName>
    </recommendedName>
</protein>
<dbReference type="Proteomes" id="UP001053296">
    <property type="component" value="Chromosome"/>
</dbReference>
<organism evidence="3 4">
    <name type="scientific">Pseudodesulfovibrio sediminis</name>
    <dbReference type="NCBI Taxonomy" id="2810563"/>
    <lineage>
        <taxon>Bacteria</taxon>
        <taxon>Pseudomonadati</taxon>
        <taxon>Thermodesulfobacteriota</taxon>
        <taxon>Desulfovibrionia</taxon>
        <taxon>Desulfovibrionales</taxon>
        <taxon>Desulfovibrionaceae</taxon>
    </lineage>
</organism>
<feature type="domain" description="Ysc84 actin-binding" evidence="2">
    <location>
        <begin position="109"/>
        <end position="230"/>
    </location>
</feature>
<feature type="chain" id="PRO_5047119022" description="Ysc84 actin-binding domain-containing protein" evidence="1">
    <location>
        <begin position="23"/>
        <end position="234"/>
    </location>
</feature>
<evidence type="ECO:0000313" key="3">
    <source>
        <dbReference type="EMBL" id="BCS87745.1"/>
    </source>
</evidence>
<evidence type="ECO:0000256" key="1">
    <source>
        <dbReference type="SAM" id="SignalP"/>
    </source>
</evidence>
<evidence type="ECO:0000313" key="4">
    <source>
        <dbReference type="Proteomes" id="UP001053296"/>
    </source>
</evidence>
<dbReference type="EMBL" id="AP024485">
    <property type="protein sequence ID" value="BCS87745.1"/>
    <property type="molecule type" value="Genomic_DNA"/>
</dbReference>
<reference evidence="3" key="1">
    <citation type="journal article" date="2022" name="Arch. Microbiol.">
        <title>Pseudodesulfovibrio sediminis sp. nov., a mesophilic and neutrophilic sulfate-reducing bacterium isolated from sediment of a brackish lake.</title>
        <authorList>
            <person name="Takahashi A."/>
            <person name="Kojima H."/>
            <person name="Watanabe M."/>
            <person name="Fukui M."/>
        </authorList>
    </citation>
    <scope>NUCLEOTIDE SEQUENCE</scope>
    <source>
        <strain evidence="3">SF6</strain>
    </source>
</reference>
<gene>
    <name evidence="3" type="ORF">PSDVSF_09870</name>
</gene>
<dbReference type="Pfam" id="PF04366">
    <property type="entry name" value="Ysc84"/>
    <property type="match status" value="1"/>
</dbReference>
<keyword evidence="4" id="KW-1185">Reference proteome</keyword>
<accession>A0ABM7P4F0</accession>
<sequence length="234" mass="24468">MDTRLHTLLVVVVALCMLAGCAGKTSSGASQDNASAQAIVDQATRLVEKSLENDPDGVLRDLLDRAQGVLILPDVGDVSLILSIGGGNALLLSKTAEGWNGPAFMVKSTVGLGVQAGATKTTGILLYMHEADVRYLMRTGATLQGQARVVFLSTDYEGNQSPEFYEAGEVYFVGERSGLYAGMAVDSGGYSNRTGLNEAFTGVVGGGPRAILYDDHVQPEGAAKLRALLNGQAE</sequence>
<keyword evidence="1" id="KW-0732">Signal</keyword>
<dbReference type="CDD" id="cd11524">
    <property type="entry name" value="SYLF"/>
    <property type="match status" value="1"/>
</dbReference>
<evidence type="ECO:0000259" key="2">
    <source>
        <dbReference type="Pfam" id="PF04366"/>
    </source>
</evidence>
<dbReference type="RefSeq" id="WP_229594292.1">
    <property type="nucleotide sequence ID" value="NZ_AP024485.1"/>
</dbReference>
<proteinExistence type="predicted"/>
<name>A0ABM7P4F0_9BACT</name>
<dbReference type="PROSITE" id="PS51257">
    <property type="entry name" value="PROKAR_LIPOPROTEIN"/>
    <property type="match status" value="1"/>
</dbReference>
<dbReference type="InterPro" id="IPR007461">
    <property type="entry name" value="Ysc84_actin-binding"/>
</dbReference>
<feature type="signal peptide" evidence="1">
    <location>
        <begin position="1"/>
        <end position="22"/>
    </location>
</feature>